<dbReference type="GO" id="GO:0045505">
    <property type="term" value="F:dynein intermediate chain binding"/>
    <property type="evidence" value="ECO:0007669"/>
    <property type="project" value="InterPro"/>
</dbReference>
<gene>
    <name evidence="2" type="ORF">FKW44_000835</name>
</gene>
<dbReference type="InterPro" id="IPR026983">
    <property type="entry name" value="DHC"/>
</dbReference>
<dbReference type="Gene3D" id="1.20.920.20">
    <property type="match status" value="1"/>
</dbReference>
<dbReference type="InterPro" id="IPR027417">
    <property type="entry name" value="P-loop_NTPase"/>
</dbReference>
<dbReference type="AlphaFoldDB" id="A0A7T8QV50"/>
<evidence type="ECO:0000313" key="2">
    <source>
        <dbReference type="EMBL" id="QQP56240.1"/>
    </source>
</evidence>
<accession>A0A7T8QV50</accession>
<evidence type="ECO:0000313" key="3">
    <source>
        <dbReference type="Proteomes" id="UP000595437"/>
    </source>
</evidence>
<reference evidence="3" key="1">
    <citation type="submission" date="2021-01" db="EMBL/GenBank/DDBJ databases">
        <title>Caligus Genome Assembly.</title>
        <authorList>
            <person name="Gallardo-Escarate C."/>
        </authorList>
    </citation>
    <scope>NUCLEOTIDE SEQUENCE [LARGE SCALE GENOMIC DNA]</scope>
</reference>
<feature type="non-terminal residue" evidence="2">
    <location>
        <position position="1"/>
    </location>
</feature>
<dbReference type="GO" id="GO:0060294">
    <property type="term" value="P:cilium movement involved in cell motility"/>
    <property type="evidence" value="ECO:0007669"/>
    <property type="project" value="TreeGrafter"/>
</dbReference>
<proteinExistence type="predicted"/>
<organism evidence="2 3">
    <name type="scientific">Caligus rogercresseyi</name>
    <name type="common">Sea louse</name>
    <dbReference type="NCBI Taxonomy" id="217165"/>
    <lineage>
        <taxon>Eukaryota</taxon>
        <taxon>Metazoa</taxon>
        <taxon>Ecdysozoa</taxon>
        <taxon>Arthropoda</taxon>
        <taxon>Crustacea</taxon>
        <taxon>Multicrustacea</taxon>
        <taxon>Hexanauplia</taxon>
        <taxon>Copepoda</taxon>
        <taxon>Siphonostomatoida</taxon>
        <taxon>Caligidae</taxon>
        <taxon>Caligus</taxon>
    </lineage>
</organism>
<keyword evidence="3" id="KW-1185">Reference proteome</keyword>
<dbReference type="Gene3D" id="3.40.50.300">
    <property type="entry name" value="P-loop containing nucleotide triphosphate hydrolases"/>
    <property type="match status" value="1"/>
</dbReference>
<feature type="non-terminal residue" evidence="2">
    <location>
        <position position="327"/>
    </location>
</feature>
<dbReference type="PANTHER" id="PTHR10676:SF396">
    <property type="entry name" value="DYNEIN AXONEMAL HEAVY CHAIN 1"/>
    <property type="match status" value="1"/>
</dbReference>
<dbReference type="GO" id="GO:0097729">
    <property type="term" value="C:9+2 motile cilium"/>
    <property type="evidence" value="ECO:0007669"/>
    <property type="project" value="TreeGrafter"/>
</dbReference>
<dbReference type="InterPro" id="IPR035706">
    <property type="entry name" value="AAA_9"/>
</dbReference>
<dbReference type="GO" id="GO:0008569">
    <property type="term" value="F:minus-end-directed microtubule motor activity"/>
    <property type="evidence" value="ECO:0007669"/>
    <property type="project" value="TreeGrafter"/>
</dbReference>
<dbReference type="GO" id="GO:0030286">
    <property type="term" value="C:dynein complex"/>
    <property type="evidence" value="ECO:0007669"/>
    <property type="project" value="InterPro"/>
</dbReference>
<feature type="domain" description="Dynein heavy chain ATP-binding dynein motor region" evidence="1">
    <location>
        <begin position="116"/>
        <end position="327"/>
    </location>
</feature>
<dbReference type="Pfam" id="PF12781">
    <property type="entry name" value="AAA_9"/>
    <property type="match status" value="1"/>
</dbReference>
<dbReference type="Proteomes" id="UP000595437">
    <property type="component" value="Chromosome 1"/>
</dbReference>
<dbReference type="PANTHER" id="PTHR10676">
    <property type="entry name" value="DYNEIN HEAVY CHAIN FAMILY PROTEIN"/>
    <property type="match status" value="1"/>
</dbReference>
<sequence length="327" mass="37884">ERVKKKESVAESLRITNIHLERAEHLSYSLEEECTRWRGQLQTAERQLNNLLGDSLILSFIVGYAGNLSENSRNELINQWKKLLSRFNISYSENEGELYGLEVGKLELQRWNECKYYVQNALVTKYTNKWPLYIDPCNVALKEALRLPSGHSIIHSSDLEFGAKLRSSLSEGSACIIKDFNFDFPSEFANLFQRNLYEKVRVFVGLIGIPKMRKDVRVKLGTTVMEEVAVGSKFALYLHSQDMTFPQMDDKINAISYNLTKEALYLKLREEIMKKMDKDFAEKLDQVVRQMEKMSEEVNAKIRNVLLVFIESKDSMLENDRLIASLK</sequence>
<evidence type="ECO:0000259" key="1">
    <source>
        <dbReference type="Pfam" id="PF12781"/>
    </source>
</evidence>
<dbReference type="GO" id="GO:0051959">
    <property type="term" value="F:dynein light intermediate chain binding"/>
    <property type="evidence" value="ECO:0007669"/>
    <property type="project" value="InterPro"/>
</dbReference>
<protein>
    <recommendedName>
        <fullName evidence="1">Dynein heavy chain ATP-binding dynein motor region domain-containing protein</fullName>
    </recommendedName>
</protein>
<dbReference type="OrthoDB" id="10251809at2759"/>
<dbReference type="EMBL" id="CP045890">
    <property type="protein sequence ID" value="QQP56240.1"/>
    <property type="molecule type" value="Genomic_DNA"/>
</dbReference>
<name>A0A7T8QV50_CALRO</name>